<reference evidence="1" key="1">
    <citation type="submission" date="2022-01" db="EMBL/GenBank/DDBJ databases">
        <title>Genome Sequence Resource for Two Populations of Ditylenchus destructor, the Migratory Endoparasitic Phytonematode.</title>
        <authorList>
            <person name="Zhang H."/>
            <person name="Lin R."/>
            <person name="Xie B."/>
        </authorList>
    </citation>
    <scope>NUCLEOTIDE SEQUENCE</scope>
    <source>
        <strain evidence="1">BazhouSP</strain>
    </source>
</reference>
<dbReference type="EMBL" id="JAKKPZ010000197">
    <property type="protein sequence ID" value="KAI1698949.1"/>
    <property type="molecule type" value="Genomic_DNA"/>
</dbReference>
<gene>
    <name evidence="1" type="ORF">DdX_17609</name>
</gene>
<evidence type="ECO:0000313" key="2">
    <source>
        <dbReference type="Proteomes" id="UP001201812"/>
    </source>
</evidence>
<dbReference type="AlphaFoldDB" id="A0AAD4QYV1"/>
<dbReference type="Proteomes" id="UP001201812">
    <property type="component" value="Unassembled WGS sequence"/>
</dbReference>
<name>A0AAD4QYV1_9BILA</name>
<proteinExistence type="predicted"/>
<accession>A0AAD4QYV1</accession>
<organism evidence="1 2">
    <name type="scientific">Ditylenchus destructor</name>
    <dbReference type="NCBI Taxonomy" id="166010"/>
    <lineage>
        <taxon>Eukaryota</taxon>
        <taxon>Metazoa</taxon>
        <taxon>Ecdysozoa</taxon>
        <taxon>Nematoda</taxon>
        <taxon>Chromadorea</taxon>
        <taxon>Rhabditida</taxon>
        <taxon>Tylenchina</taxon>
        <taxon>Tylenchomorpha</taxon>
        <taxon>Sphaerularioidea</taxon>
        <taxon>Anguinidae</taxon>
        <taxon>Anguininae</taxon>
        <taxon>Ditylenchus</taxon>
    </lineage>
</organism>
<comment type="caution">
    <text evidence="1">The sequence shown here is derived from an EMBL/GenBank/DDBJ whole genome shotgun (WGS) entry which is preliminary data.</text>
</comment>
<dbReference type="PANTHER" id="PTHR22954:SF3">
    <property type="entry name" value="PROTEIN CBG08539"/>
    <property type="match status" value="1"/>
</dbReference>
<dbReference type="Pfam" id="PF03564">
    <property type="entry name" value="DUF1759"/>
    <property type="match status" value="1"/>
</dbReference>
<dbReference type="PANTHER" id="PTHR22954">
    <property type="entry name" value="RETROVIRAL PROTEASE-RELATED"/>
    <property type="match status" value="1"/>
</dbReference>
<sequence>MSSPYSTAITVYNKKADDMLANKESTEIPRGMNDISSLQDLRRSISKAIDRASFIADKIEEYQRGWQSIQNSMSITERLDDVKTQSTFVKDSEYIENVAELQMYIHSLKQFQRQLDVKLIPAPVVTPASARRLPMLQLPSVKLPEFNGSLPEWPSFWQKFKTMIHDLDPLDMPAIHKLHFLKECLKGRAANAISDLEEVEANYQPAIAKLQAEFGNSLAIKQSLYHSLQILKPTTGKRDDLRRFADELDKICSHLTRMGEDLESLLIQELIQAASVSGQNYDLISKFPSYR</sequence>
<protein>
    <submittedName>
        <fullName evidence="1">Uncharacterized protein</fullName>
    </submittedName>
</protein>
<evidence type="ECO:0000313" key="1">
    <source>
        <dbReference type="EMBL" id="KAI1698949.1"/>
    </source>
</evidence>
<dbReference type="InterPro" id="IPR005312">
    <property type="entry name" value="DUF1759"/>
</dbReference>
<keyword evidence="2" id="KW-1185">Reference proteome</keyword>